<comment type="caution">
    <text evidence="2">The sequence shown here is derived from an EMBL/GenBank/DDBJ whole genome shotgun (WGS) entry which is preliminary data.</text>
</comment>
<feature type="domain" description="AB hydrolase-1" evidence="1">
    <location>
        <begin position="23"/>
        <end position="225"/>
    </location>
</feature>
<reference evidence="2 3" key="1">
    <citation type="submission" date="2016-05" db="EMBL/GenBank/DDBJ databases">
        <title>Microbial solvent formation.</title>
        <authorList>
            <person name="Poehlein A."/>
            <person name="Montoya Solano J.D."/>
            <person name="Flitsch S."/>
            <person name="Krabben P."/>
            <person name="Duerre P."/>
            <person name="Daniel R."/>
        </authorList>
    </citation>
    <scope>NUCLEOTIDE SEQUENCE [LARGE SCALE GENOMIC DNA]</scope>
    <source>
        <strain evidence="2 3">DSM 2619</strain>
    </source>
</reference>
<dbReference type="Pfam" id="PF12697">
    <property type="entry name" value="Abhydrolase_6"/>
    <property type="match status" value="1"/>
</dbReference>
<name>A0A1S8TY47_9CLOT</name>
<dbReference type="STRING" id="29367.CLPUN_01140"/>
<gene>
    <name evidence="2" type="primary">bioH</name>
    <name evidence="2" type="ORF">CLPUN_01140</name>
</gene>
<dbReference type="PANTHER" id="PTHR43689">
    <property type="entry name" value="HYDROLASE"/>
    <property type="match status" value="1"/>
</dbReference>
<dbReference type="EMBL" id="LZZM01000010">
    <property type="protein sequence ID" value="OOM82512.1"/>
    <property type="molecule type" value="Genomic_DNA"/>
</dbReference>
<dbReference type="Gene3D" id="3.40.50.1820">
    <property type="entry name" value="alpha/beta hydrolase"/>
    <property type="match status" value="1"/>
</dbReference>
<protein>
    <submittedName>
        <fullName evidence="2">Pimeloyl-[acyl-carrier protein] methyl ester esterase</fullName>
        <ecNumber evidence="2">3.1.1.85</ecNumber>
    </submittedName>
</protein>
<dbReference type="AlphaFoldDB" id="A0A1S8TY47"/>
<organism evidence="2 3">
    <name type="scientific">Clostridium puniceum</name>
    <dbReference type="NCBI Taxonomy" id="29367"/>
    <lineage>
        <taxon>Bacteria</taxon>
        <taxon>Bacillati</taxon>
        <taxon>Bacillota</taxon>
        <taxon>Clostridia</taxon>
        <taxon>Eubacteriales</taxon>
        <taxon>Clostridiaceae</taxon>
        <taxon>Clostridium</taxon>
    </lineage>
</organism>
<keyword evidence="3" id="KW-1185">Reference proteome</keyword>
<dbReference type="InterPro" id="IPR029058">
    <property type="entry name" value="AB_hydrolase_fold"/>
</dbReference>
<dbReference type="Proteomes" id="UP000190890">
    <property type="component" value="Unassembled WGS sequence"/>
</dbReference>
<sequence length="245" mass="27250">MISKKNGIEFEFLKGTGNNCINLVFIHGSGCNRFFLRSIHEEVSEYNCYFVDLPGHGNSDDTGYSFVNYVNAVSDFVRGLDNVILLGHSLGGTVVLAATARNILSVKGAVIISSGASFPKLDKEYMKKIHNNVVDMEYVAECLGHMEDPAVQEAVTKIEADKLIILDFLIDEVVDVEDCLKDIKVPITIVTGGDEILTLVEYSELIHEKVKNSKLVVIPKTRHMLPVAKRKELRELIIELIDKVI</sequence>
<keyword evidence="2" id="KW-0378">Hydrolase</keyword>
<dbReference type="OrthoDB" id="9775557at2"/>
<evidence type="ECO:0000313" key="2">
    <source>
        <dbReference type="EMBL" id="OOM82512.1"/>
    </source>
</evidence>
<dbReference type="GO" id="GO:0090499">
    <property type="term" value="F:pimelyl-[acyl-carrier protein] methyl ester esterase activity"/>
    <property type="evidence" value="ECO:0007669"/>
    <property type="project" value="UniProtKB-EC"/>
</dbReference>
<evidence type="ECO:0000259" key="1">
    <source>
        <dbReference type="Pfam" id="PF12697"/>
    </source>
</evidence>
<dbReference type="EC" id="3.1.1.85" evidence="2"/>
<dbReference type="PANTHER" id="PTHR43689:SF8">
    <property type="entry name" value="ALPHA_BETA-HYDROLASES SUPERFAMILY PROTEIN"/>
    <property type="match status" value="1"/>
</dbReference>
<proteinExistence type="predicted"/>
<dbReference type="SUPFAM" id="SSF53474">
    <property type="entry name" value="alpha/beta-Hydrolases"/>
    <property type="match status" value="1"/>
</dbReference>
<dbReference type="RefSeq" id="WP_077845442.1">
    <property type="nucleotide sequence ID" value="NZ_LZZM01000010.1"/>
</dbReference>
<dbReference type="InterPro" id="IPR000073">
    <property type="entry name" value="AB_hydrolase_1"/>
</dbReference>
<accession>A0A1S8TY47</accession>
<evidence type="ECO:0000313" key="3">
    <source>
        <dbReference type="Proteomes" id="UP000190890"/>
    </source>
</evidence>